<protein>
    <submittedName>
        <fullName evidence="1">Uncharacterized protein</fullName>
    </submittedName>
</protein>
<reference evidence="1 2" key="1">
    <citation type="submission" date="2020-10" db="EMBL/GenBank/DDBJ databases">
        <title>Myceligenerans pegani sp. nov., an endophytic actinomycete isolated from Peganum harmala L. in Xinjiang, China.</title>
        <authorList>
            <person name="Xin L."/>
        </authorList>
    </citation>
    <scope>NUCLEOTIDE SEQUENCE [LARGE SCALE GENOMIC DNA]</scope>
    <source>
        <strain evidence="1 2">TRM65318</strain>
    </source>
</reference>
<accession>A0ABR9MVG0</accession>
<dbReference type="EMBL" id="JADAQT010000062">
    <property type="protein sequence ID" value="MBE1875373.1"/>
    <property type="molecule type" value="Genomic_DNA"/>
</dbReference>
<dbReference type="Proteomes" id="UP000625527">
    <property type="component" value="Unassembled WGS sequence"/>
</dbReference>
<comment type="caution">
    <text evidence="1">The sequence shown here is derived from an EMBL/GenBank/DDBJ whole genome shotgun (WGS) entry which is preliminary data.</text>
</comment>
<name>A0ABR9MVG0_9MICO</name>
<keyword evidence="2" id="KW-1185">Reference proteome</keyword>
<sequence>MLEAVFAPTSVYDADTGEEVDFGIDVGIPDNIAEMNVLASDSEFVDIRVRLQGHTAFCPIGNSVEGAFTITVTRAGNYAILSGQHRQMPNHEIFLTSFGEGSTTIVYQRQYASPVCLVNWACPLAEMGGYQGTY</sequence>
<evidence type="ECO:0000313" key="1">
    <source>
        <dbReference type="EMBL" id="MBE1875373.1"/>
    </source>
</evidence>
<gene>
    <name evidence="1" type="ORF">IHE71_06575</name>
</gene>
<proteinExistence type="predicted"/>
<evidence type="ECO:0000313" key="2">
    <source>
        <dbReference type="Proteomes" id="UP000625527"/>
    </source>
</evidence>
<organism evidence="1 2">
    <name type="scientific">Myceligenerans pegani</name>
    <dbReference type="NCBI Taxonomy" id="2776917"/>
    <lineage>
        <taxon>Bacteria</taxon>
        <taxon>Bacillati</taxon>
        <taxon>Actinomycetota</taxon>
        <taxon>Actinomycetes</taxon>
        <taxon>Micrococcales</taxon>
        <taxon>Promicromonosporaceae</taxon>
        <taxon>Myceligenerans</taxon>
    </lineage>
</organism>
<dbReference type="RefSeq" id="WP_192861949.1">
    <property type="nucleotide sequence ID" value="NZ_JADAQT010000062.1"/>
</dbReference>